<dbReference type="InterPro" id="IPR044830">
    <property type="entry name" value="HD-Zip_III"/>
</dbReference>
<dbReference type="GO" id="GO:0003700">
    <property type="term" value="F:DNA-binding transcription factor activity"/>
    <property type="evidence" value="ECO:0007669"/>
    <property type="project" value="InterPro"/>
</dbReference>
<evidence type="ECO:0000313" key="15">
    <source>
        <dbReference type="Proteomes" id="UP000593561"/>
    </source>
</evidence>
<dbReference type="FunFam" id="1.10.10.60:FF:000197">
    <property type="entry name" value="Homeobox-leucine zipper protein REVOLUTA"/>
    <property type="match status" value="1"/>
</dbReference>
<dbReference type="EMBL" id="JABFAC010000013">
    <property type="protein sequence ID" value="MBA0633386.1"/>
    <property type="molecule type" value="Genomic_DNA"/>
</dbReference>
<dbReference type="Proteomes" id="UP000593561">
    <property type="component" value="Unassembled WGS sequence"/>
</dbReference>
<dbReference type="SMART" id="SM00389">
    <property type="entry name" value="HOX"/>
    <property type="match status" value="1"/>
</dbReference>
<reference evidence="14 15" key="1">
    <citation type="journal article" date="2019" name="Genome Biol. Evol.">
        <title>Insights into the evolution of the New World diploid cottons (Gossypium, subgenus Houzingenia) based on genome sequencing.</title>
        <authorList>
            <person name="Grover C.E."/>
            <person name="Arick M.A. 2nd"/>
            <person name="Thrash A."/>
            <person name="Conover J.L."/>
            <person name="Sanders W.S."/>
            <person name="Peterson D.G."/>
            <person name="Frelichowski J.E."/>
            <person name="Scheffler J.A."/>
            <person name="Scheffler B.E."/>
            <person name="Wendel J.F."/>
        </authorList>
    </citation>
    <scope>NUCLEOTIDE SEQUENCE [LARGE SCALE GENOMIC DNA]</scope>
    <source>
        <strain evidence="14">27</strain>
        <tissue evidence="14">Leaf</tissue>
    </source>
</reference>
<keyword evidence="8 9" id="KW-0539">Nucleus</keyword>
<organism evidence="14 15">
    <name type="scientific">Gossypium davidsonii</name>
    <name type="common">Davidson's cotton</name>
    <name type="synonym">Gossypium klotzschianum subsp. davidsonii</name>
    <dbReference type="NCBI Taxonomy" id="34287"/>
    <lineage>
        <taxon>Eukaryota</taxon>
        <taxon>Viridiplantae</taxon>
        <taxon>Streptophyta</taxon>
        <taxon>Embryophyta</taxon>
        <taxon>Tracheophyta</taxon>
        <taxon>Spermatophyta</taxon>
        <taxon>Magnoliopsida</taxon>
        <taxon>eudicotyledons</taxon>
        <taxon>Gunneridae</taxon>
        <taxon>Pentapetalae</taxon>
        <taxon>rosids</taxon>
        <taxon>malvids</taxon>
        <taxon>Malvales</taxon>
        <taxon>Malvaceae</taxon>
        <taxon>Malvoideae</taxon>
        <taxon>Gossypium</taxon>
    </lineage>
</organism>
<dbReference type="SMART" id="SM00234">
    <property type="entry name" value="START"/>
    <property type="match status" value="1"/>
</dbReference>
<dbReference type="GO" id="GO:0005634">
    <property type="term" value="C:nucleus"/>
    <property type="evidence" value="ECO:0007669"/>
    <property type="project" value="UniProtKB-SubCell"/>
</dbReference>
<evidence type="ECO:0000256" key="7">
    <source>
        <dbReference type="ARBA" id="ARBA00023163"/>
    </source>
</evidence>
<evidence type="ECO:0000313" key="14">
    <source>
        <dbReference type="EMBL" id="MBA0633386.1"/>
    </source>
</evidence>
<dbReference type="InterPro" id="IPR002913">
    <property type="entry name" value="START_lipid-bd_dom"/>
</dbReference>
<evidence type="ECO:0000256" key="6">
    <source>
        <dbReference type="ARBA" id="ARBA00023155"/>
    </source>
</evidence>
<dbReference type="PROSITE" id="PS50848">
    <property type="entry name" value="START"/>
    <property type="match status" value="1"/>
</dbReference>
<dbReference type="CDD" id="cd14686">
    <property type="entry name" value="bZIP"/>
    <property type="match status" value="1"/>
</dbReference>
<dbReference type="CDD" id="cd00086">
    <property type="entry name" value="homeodomain"/>
    <property type="match status" value="1"/>
</dbReference>
<name>A0A7J8T6K8_GOSDV</name>
<dbReference type="SUPFAM" id="SSF46689">
    <property type="entry name" value="Homeodomain-like"/>
    <property type="match status" value="1"/>
</dbReference>
<evidence type="ECO:0000256" key="10">
    <source>
        <dbReference type="RuleBase" id="RU000682"/>
    </source>
</evidence>
<dbReference type="SUPFAM" id="SSF55961">
    <property type="entry name" value="Bet v1-like"/>
    <property type="match status" value="1"/>
</dbReference>
<evidence type="ECO:0000256" key="9">
    <source>
        <dbReference type="PROSITE-ProRule" id="PRU00108"/>
    </source>
</evidence>
<dbReference type="AlphaFoldDB" id="A0A7J8T6K8"/>
<evidence type="ECO:0000256" key="2">
    <source>
        <dbReference type="ARBA" id="ARBA00010338"/>
    </source>
</evidence>
<dbReference type="InterPro" id="IPR009057">
    <property type="entry name" value="Homeodomain-like_sf"/>
</dbReference>
<evidence type="ECO:0000256" key="4">
    <source>
        <dbReference type="ARBA" id="ARBA00023054"/>
    </source>
</evidence>
<gene>
    <name evidence="14" type="ORF">Godav_001999</name>
</gene>
<evidence type="ECO:0000256" key="1">
    <source>
        <dbReference type="ARBA" id="ARBA00004123"/>
    </source>
</evidence>
<dbReference type="Pfam" id="PF00046">
    <property type="entry name" value="Homeodomain"/>
    <property type="match status" value="1"/>
</dbReference>
<dbReference type="GO" id="GO:0003677">
    <property type="term" value="F:DNA binding"/>
    <property type="evidence" value="ECO:0007669"/>
    <property type="project" value="UniProtKB-UniRule"/>
</dbReference>
<proteinExistence type="inferred from homology"/>
<dbReference type="PANTHER" id="PTHR45950">
    <property type="entry name" value="HOMEOBOX-LEUCINE ZIPPER PROTEIN ATHB-14"/>
    <property type="match status" value="1"/>
</dbReference>
<keyword evidence="7" id="KW-0804">Transcription</keyword>
<comment type="similarity">
    <text evidence="2">Belongs to the HD-ZIP homeobox family. Class III subfamily.</text>
</comment>
<dbReference type="InterPro" id="IPR023393">
    <property type="entry name" value="START-like_dom_sf"/>
</dbReference>
<sequence>MAMAMTHHHNRESSIDKHLDTGKYVRYTAEQVEALERVYAECPKPSSLRRQQLIRECPILSNIEPKQIKVWFQNRRCREKQRKEASRLQTVNRKLTAMNKLLMEENDRLQKQVSQLVCENGYMRQQLHTVNASATDASCDSAVTTPQHSLRNANNPAGLLSIAEETLAEFLSKATGTAVNWVQMPGMKPGPDSVGIFAISQSCSGVAARACGLVSLEPTKIAEILKDRPSWFRDCRKLEVFTMFPAGNGGTIELVYTQMFAPTTLAPARDFWTIRYTTTLENGSLVVCERSLSGSGAGPSVASAAQFVRAEVLPSGYLIRPCEGGGSIIHIVDQLNLEAWSVPEVLRPLYESSKVIAQKMTIPALRYVRQIAQETSGEVVYSLGRQPAVLRTFSQRLSRGFNEAINGFNEDGWSIMNCDGTEDVIIAINSSKSLSNGSNLSTGLSFLGGVLCAKASMLLQNVPPAVLVRFLREHRLEWADFNVDAYSAASLKAGTYAYPGMRPTSFTGSQIIMPLGQTVEHEELLEVIRLEGQSLTQEDAFLSRDIHLLQICSGIDDNAVGACSELVFAPIDEMFPDDAALLSSGFRIIPLESKPDSLATNRTLDLTSSLEVGPATSQAAGDSPCQNARSVLTIAFQFPFDTNLQDNVLTMACQYVRSVISSVQRIAMAISPCGSSPTIGPKPSPGSPEALTLAHWICQSYRQVA</sequence>
<feature type="domain" description="START" evidence="13">
    <location>
        <begin position="152"/>
        <end position="380"/>
    </location>
</feature>
<keyword evidence="3" id="KW-0805">Transcription regulation</keyword>
<comment type="caution">
    <text evidence="14">The sequence shown here is derived from an EMBL/GenBank/DDBJ whole genome shotgun (WGS) entry which is preliminary data.</text>
</comment>
<evidence type="ECO:0000259" key="12">
    <source>
        <dbReference type="PROSITE" id="PS50071"/>
    </source>
</evidence>
<dbReference type="Pfam" id="PF01852">
    <property type="entry name" value="START"/>
    <property type="match status" value="1"/>
</dbReference>
<dbReference type="Gene3D" id="1.10.10.60">
    <property type="entry name" value="Homeodomain-like"/>
    <property type="match status" value="1"/>
</dbReference>
<keyword evidence="4 11" id="KW-0175">Coiled coil</keyword>
<dbReference type="GO" id="GO:0008289">
    <property type="term" value="F:lipid binding"/>
    <property type="evidence" value="ECO:0007669"/>
    <property type="project" value="InterPro"/>
</dbReference>
<keyword evidence="6 9" id="KW-0371">Homeobox</keyword>
<evidence type="ECO:0000256" key="3">
    <source>
        <dbReference type="ARBA" id="ARBA00023015"/>
    </source>
</evidence>
<evidence type="ECO:0000256" key="11">
    <source>
        <dbReference type="SAM" id="Coils"/>
    </source>
</evidence>
<evidence type="ECO:0000259" key="13">
    <source>
        <dbReference type="PROSITE" id="PS50848"/>
    </source>
</evidence>
<evidence type="ECO:0000256" key="8">
    <source>
        <dbReference type="ARBA" id="ARBA00023242"/>
    </source>
</evidence>
<accession>A0A7J8T6K8</accession>
<feature type="DNA-binding region" description="Homeobox" evidence="9">
    <location>
        <begin position="20"/>
        <end position="83"/>
    </location>
</feature>
<protein>
    <submittedName>
        <fullName evidence="14">Uncharacterized protein</fullName>
    </submittedName>
</protein>
<dbReference type="PROSITE" id="PS50071">
    <property type="entry name" value="HOMEOBOX_2"/>
    <property type="match status" value="1"/>
</dbReference>
<keyword evidence="15" id="KW-1185">Reference proteome</keyword>
<feature type="coiled-coil region" evidence="11">
    <location>
        <begin position="92"/>
        <end position="119"/>
    </location>
</feature>
<dbReference type="PANTHER" id="PTHR45950:SF10">
    <property type="entry name" value="HOMEOBOX-LEUCINE ZIPPER PROTEIN REVOLUTA"/>
    <property type="match status" value="1"/>
</dbReference>
<feature type="domain" description="Homeobox" evidence="12">
    <location>
        <begin position="18"/>
        <end position="82"/>
    </location>
</feature>
<dbReference type="InterPro" id="IPR001356">
    <property type="entry name" value="HD"/>
</dbReference>
<evidence type="ECO:0000256" key="5">
    <source>
        <dbReference type="ARBA" id="ARBA00023125"/>
    </source>
</evidence>
<dbReference type="Gene3D" id="3.30.530.20">
    <property type="match status" value="1"/>
</dbReference>
<dbReference type="CDD" id="cd08875">
    <property type="entry name" value="START_ArGLABRA2_like"/>
    <property type="match status" value="1"/>
</dbReference>
<comment type="subcellular location">
    <subcellularLocation>
        <location evidence="1 9 10">Nucleus</location>
    </subcellularLocation>
</comment>
<keyword evidence="5 9" id="KW-0238">DNA-binding</keyword>